<evidence type="ECO:0000313" key="5">
    <source>
        <dbReference type="Proteomes" id="UP000033035"/>
    </source>
</evidence>
<gene>
    <name evidence="4" type="ORF">HMPREF1536_02913</name>
</gene>
<comment type="caution">
    <text evidence="4">The sequence shown here is derived from an EMBL/GenBank/DDBJ whole genome shotgun (WGS) entry which is preliminary data.</text>
</comment>
<feature type="chain" id="PRO_5002490075" description="Glycosyl hydrolase" evidence="1">
    <location>
        <begin position="31"/>
        <end position="975"/>
    </location>
</feature>
<evidence type="ECO:0000259" key="2">
    <source>
        <dbReference type="Pfam" id="PF01074"/>
    </source>
</evidence>
<dbReference type="GO" id="GO:0006013">
    <property type="term" value="P:mannose metabolic process"/>
    <property type="evidence" value="ECO:0007669"/>
    <property type="project" value="InterPro"/>
</dbReference>
<sequence>MNVVDFKLNTMKKRIAYCLFASVLSSMIYADVVPSTIDYVVRPLYGYRADGTPGRIVTVKLKGKELKGDLSVDVITKGKTEKNHFVLNAKDSTEVEVLLPPTVPAGKKSEVTFVLSSAGKKEKQKVSISPMRQWNVYLYNHSHVDIGYTNTHKNVERLHKTNIIEGVRLAEETKNHPEGSRYVWNPEIGWPLERLWQSEPERREALIGAVKKGQLCVDASYLNLNTSTCSDEELFHVFKFTREIQRLSGVPSDVFQQFDIPGVSWGLIPVMAQEGVKYIISWPNSDRAGNAHKYQMDGRPFWWIGPDGESKVLFFQPGGYANCGSMGKGRTTGRPWFGQRDPEKVPAVIRTGEADVDFTRQLTEMEAENYPYDFAVFSWTLWDNCPLDADIPYAVKAWNEKYAYPKIKICGGHEIMSMIEEKYGDRLPVVTGDYTEYWTDGLGTAAGLTAMNRNAKGRLLQAETIWSMLANGTKAPRYDFDEAWRYILLGSEHTWCFENPTEPYFQDAIWKVKQSYFHEAEDRSIDMLDESLAPVTDKSDGALGPKEGPSNGGIAVFNTHTWPKSGVITLSSKESLKGDKVVDQDGKEVLSQRLSSGELLFYASEVPALGSRHYRVVEGKCTLSSRCRINGNTLENEYLTVRLDPVTGNIVYLAKNGSEYNYVNRGANTFSWLPANVDAPQADTVESVSVVEEGPLAVELRITSKATGCRSVSRSVRLQAGQPWVEISNIVDKLPLVEKDGIHFGFDFNLPDSKTRVDIPWGMMEVEKDQWPQGNRNWLAMQRWLDVSNSTHGVTWCSLDAPLFEYGDRYANISMSWGGQGNWITKLEPSSTIYSWVMNNHWHTNFPLTQDGPVRFRYRLYPHEEYNVVEANRFGLEQSQPLVYATADKARVIKPVITIDNERVYTTILKSTDKDKELIVRLRSLSDKAEPVKLFFPKADPKSLMICEREEIPVKPTNGEFMMKPYGQITLKIEY</sequence>
<dbReference type="InterPro" id="IPR011682">
    <property type="entry name" value="Glyco_hydro_38_C"/>
</dbReference>
<dbReference type="AlphaFoldDB" id="A0A0F5JCE1"/>
<dbReference type="GO" id="GO:0004559">
    <property type="term" value="F:alpha-mannosidase activity"/>
    <property type="evidence" value="ECO:0007669"/>
    <property type="project" value="InterPro"/>
</dbReference>
<dbReference type="PANTHER" id="PTHR46017:SF1">
    <property type="entry name" value="ALPHA-MANNOSIDASE 2C1"/>
    <property type="match status" value="1"/>
</dbReference>
<dbReference type="GO" id="GO:0009313">
    <property type="term" value="P:oligosaccharide catabolic process"/>
    <property type="evidence" value="ECO:0007669"/>
    <property type="project" value="TreeGrafter"/>
</dbReference>
<dbReference type="Pfam" id="PF01074">
    <property type="entry name" value="Glyco_hydro_38N"/>
    <property type="match status" value="1"/>
</dbReference>
<reference evidence="4 5" key="1">
    <citation type="submission" date="2013-04" db="EMBL/GenBank/DDBJ databases">
        <title>The Genome Sequence of Parabacteroides gordonii DSM 23371.</title>
        <authorList>
            <consortium name="The Broad Institute Genomics Platform"/>
            <person name="Earl A."/>
            <person name="Ward D."/>
            <person name="Feldgarden M."/>
            <person name="Gevers D."/>
            <person name="Martens E."/>
            <person name="Sakamoto M."/>
            <person name="Benno Y."/>
            <person name="Suzuki N."/>
            <person name="Matsunaga N."/>
            <person name="Koshihara K."/>
            <person name="Seki M."/>
            <person name="Komiya H."/>
            <person name="Walker B."/>
            <person name="Young S."/>
            <person name="Zeng Q."/>
            <person name="Gargeya S."/>
            <person name="Fitzgerald M."/>
            <person name="Haas B."/>
            <person name="Abouelleil A."/>
            <person name="Allen A.W."/>
            <person name="Alvarado L."/>
            <person name="Arachchi H.M."/>
            <person name="Berlin A.M."/>
            <person name="Chapman S.B."/>
            <person name="Gainer-Dewar J."/>
            <person name="Goldberg J."/>
            <person name="Griggs A."/>
            <person name="Gujja S."/>
            <person name="Hansen M."/>
            <person name="Howarth C."/>
            <person name="Imamovic A."/>
            <person name="Ireland A."/>
            <person name="Larimer J."/>
            <person name="McCowan C."/>
            <person name="Murphy C."/>
            <person name="Pearson M."/>
            <person name="Poon T.W."/>
            <person name="Priest M."/>
            <person name="Roberts A."/>
            <person name="Saif S."/>
            <person name="Shea T."/>
            <person name="Sisk P."/>
            <person name="Sykes S."/>
            <person name="Wortman J."/>
            <person name="Nusbaum C."/>
            <person name="Birren B."/>
        </authorList>
    </citation>
    <scope>NUCLEOTIDE SEQUENCE [LARGE SCALE GENOMIC DNA]</scope>
    <source>
        <strain evidence="4 5">MS-1</strain>
    </source>
</reference>
<keyword evidence="1" id="KW-0732">Signal</keyword>
<proteinExistence type="predicted"/>
<dbReference type="SUPFAM" id="SSF88713">
    <property type="entry name" value="Glycoside hydrolase/deacetylase"/>
    <property type="match status" value="1"/>
</dbReference>
<accession>A0A0F5JCE1</accession>
<evidence type="ECO:0000259" key="3">
    <source>
        <dbReference type="Pfam" id="PF07748"/>
    </source>
</evidence>
<dbReference type="PATRIC" id="fig|1203610.3.peg.2981"/>
<dbReference type="GO" id="GO:0030246">
    <property type="term" value="F:carbohydrate binding"/>
    <property type="evidence" value="ECO:0007669"/>
    <property type="project" value="InterPro"/>
</dbReference>
<dbReference type="InterPro" id="IPR011330">
    <property type="entry name" value="Glyco_hydro/deAcase_b/a-brl"/>
</dbReference>
<organism evidence="4 5">
    <name type="scientific">Parabacteroides gordonii MS-1 = DSM 23371</name>
    <dbReference type="NCBI Taxonomy" id="1203610"/>
    <lineage>
        <taxon>Bacteria</taxon>
        <taxon>Pseudomonadati</taxon>
        <taxon>Bacteroidota</taxon>
        <taxon>Bacteroidia</taxon>
        <taxon>Bacteroidales</taxon>
        <taxon>Tannerellaceae</taxon>
        <taxon>Parabacteroides</taxon>
    </lineage>
</organism>
<dbReference type="EMBL" id="AQHW01000015">
    <property type="protein sequence ID" value="KKB55444.1"/>
    <property type="molecule type" value="Genomic_DNA"/>
</dbReference>
<evidence type="ECO:0000313" key="4">
    <source>
        <dbReference type="EMBL" id="KKB55444.1"/>
    </source>
</evidence>
<dbReference type="SUPFAM" id="SSF74650">
    <property type="entry name" value="Galactose mutarotase-like"/>
    <property type="match status" value="1"/>
</dbReference>
<dbReference type="CDD" id="cd10791">
    <property type="entry name" value="GH38N_AMII_like_1"/>
    <property type="match status" value="1"/>
</dbReference>
<name>A0A0F5JCE1_9BACT</name>
<protein>
    <recommendedName>
        <fullName evidence="6">Glycosyl hydrolase</fullName>
    </recommendedName>
</protein>
<dbReference type="PANTHER" id="PTHR46017">
    <property type="entry name" value="ALPHA-MANNOSIDASE 2C1"/>
    <property type="match status" value="1"/>
</dbReference>
<feature type="signal peptide" evidence="1">
    <location>
        <begin position="1"/>
        <end position="30"/>
    </location>
</feature>
<dbReference type="Gene3D" id="2.70.98.30">
    <property type="entry name" value="Golgi alpha-mannosidase II, domain 4"/>
    <property type="match status" value="1"/>
</dbReference>
<evidence type="ECO:0000256" key="1">
    <source>
        <dbReference type="SAM" id="SignalP"/>
    </source>
</evidence>
<keyword evidence="5" id="KW-1185">Reference proteome</keyword>
<dbReference type="Gene3D" id="3.20.110.10">
    <property type="entry name" value="Glycoside hydrolase 38, N terminal domain"/>
    <property type="match status" value="1"/>
</dbReference>
<dbReference type="InterPro" id="IPR000602">
    <property type="entry name" value="Glyco_hydro_38_N"/>
</dbReference>
<dbReference type="Proteomes" id="UP000033035">
    <property type="component" value="Unassembled WGS sequence"/>
</dbReference>
<dbReference type="Pfam" id="PF07748">
    <property type="entry name" value="Glyco_hydro_38C"/>
    <property type="match status" value="1"/>
</dbReference>
<dbReference type="InterPro" id="IPR027291">
    <property type="entry name" value="Glyco_hydro_38_N_sf"/>
</dbReference>
<dbReference type="InterPro" id="IPR011013">
    <property type="entry name" value="Gal_mutarotase_sf_dom"/>
</dbReference>
<evidence type="ECO:0008006" key="6">
    <source>
        <dbReference type="Google" id="ProtNLM"/>
    </source>
</evidence>
<dbReference type="HOGENOM" id="CLU_008841_0_0_10"/>
<feature type="domain" description="Glycosyl hydrolase family 38 C-terminal" evidence="3">
    <location>
        <begin position="634"/>
        <end position="795"/>
    </location>
</feature>
<dbReference type="STRING" id="1203610.HMPREF1536_02913"/>
<feature type="domain" description="Glycoside hydrolase family 38 N-terminal" evidence="2">
    <location>
        <begin position="135"/>
        <end position="371"/>
    </location>
</feature>